<comment type="function">
    <text evidence="2">May be involved in the metabolism of insect hormones and in the breakdown of synthetic insecticides.</text>
</comment>
<feature type="transmembrane region" description="Helical" evidence="16">
    <location>
        <begin position="36"/>
        <end position="53"/>
    </location>
</feature>
<dbReference type="GO" id="GO:0016705">
    <property type="term" value="F:oxidoreductase activity, acting on paired donors, with incorporation or reduction of molecular oxygen"/>
    <property type="evidence" value="ECO:0007669"/>
    <property type="project" value="InterPro"/>
</dbReference>
<evidence type="ECO:0000256" key="6">
    <source>
        <dbReference type="ARBA" id="ARBA00022617"/>
    </source>
</evidence>
<dbReference type="Proteomes" id="UP001153636">
    <property type="component" value="Chromosome 22"/>
</dbReference>
<keyword evidence="13 16" id="KW-0472">Membrane</keyword>
<keyword evidence="16" id="KW-1133">Transmembrane helix</keyword>
<evidence type="ECO:0000256" key="1">
    <source>
        <dbReference type="ARBA" id="ARBA00001971"/>
    </source>
</evidence>
<evidence type="ECO:0000256" key="16">
    <source>
        <dbReference type="SAM" id="Phobius"/>
    </source>
</evidence>
<comment type="subcellular location">
    <subcellularLocation>
        <location evidence="4">Endoplasmic reticulum membrane</location>
        <topology evidence="4">Peripheral membrane protein</topology>
    </subcellularLocation>
    <subcellularLocation>
        <location evidence="3">Microsome membrane</location>
        <topology evidence="3">Peripheral membrane protein</topology>
    </subcellularLocation>
</comment>
<evidence type="ECO:0000256" key="10">
    <source>
        <dbReference type="ARBA" id="ARBA00023002"/>
    </source>
</evidence>
<keyword evidence="10 15" id="KW-0560">Oxidoreductase</keyword>
<dbReference type="OrthoDB" id="1470350at2759"/>
<protein>
    <recommendedName>
        <fullName evidence="19">Cytochrome P450</fullName>
    </recommendedName>
</protein>
<dbReference type="SUPFAM" id="SSF48264">
    <property type="entry name" value="Cytochrome P450"/>
    <property type="match status" value="1"/>
</dbReference>
<dbReference type="GO" id="GO:0005506">
    <property type="term" value="F:iron ion binding"/>
    <property type="evidence" value="ECO:0007669"/>
    <property type="project" value="InterPro"/>
</dbReference>
<dbReference type="PANTHER" id="PTHR24291">
    <property type="entry name" value="CYTOCHROME P450 FAMILY 4"/>
    <property type="match status" value="1"/>
</dbReference>
<evidence type="ECO:0000256" key="5">
    <source>
        <dbReference type="ARBA" id="ARBA00010617"/>
    </source>
</evidence>
<evidence type="ECO:0000256" key="7">
    <source>
        <dbReference type="ARBA" id="ARBA00022723"/>
    </source>
</evidence>
<evidence type="ECO:0000313" key="18">
    <source>
        <dbReference type="Proteomes" id="UP001153636"/>
    </source>
</evidence>
<evidence type="ECO:0000256" key="14">
    <source>
        <dbReference type="PIRSR" id="PIRSR602401-1"/>
    </source>
</evidence>
<keyword evidence="12 15" id="KW-0503">Monooxygenase</keyword>
<proteinExistence type="inferred from homology"/>
<dbReference type="Pfam" id="PF00067">
    <property type="entry name" value="p450"/>
    <property type="match status" value="1"/>
</dbReference>
<evidence type="ECO:0008006" key="19">
    <source>
        <dbReference type="Google" id="ProtNLM"/>
    </source>
</evidence>
<name>A0A9P0GBV5_9CUCU</name>
<evidence type="ECO:0000256" key="11">
    <source>
        <dbReference type="ARBA" id="ARBA00023004"/>
    </source>
</evidence>
<dbReference type="GO" id="GO:0020037">
    <property type="term" value="F:heme binding"/>
    <property type="evidence" value="ECO:0007669"/>
    <property type="project" value="InterPro"/>
</dbReference>
<evidence type="ECO:0000256" key="2">
    <source>
        <dbReference type="ARBA" id="ARBA00003690"/>
    </source>
</evidence>
<dbReference type="InterPro" id="IPR036396">
    <property type="entry name" value="Cyt_P450_sf"/>
</dbReference>
<keyword evidence="16" id="KW-0812">Transmembrane</keyword>
<reference evidence="17" key="1">
    <citation type="submission" date="2022-01" db="EMBL/GenBank/DDBJ databases">
        <authorList>
            <person name="King R."/>
        </authorList>
    </citation>
    <scope>NUCLEOTIDE SEQUENCE</scope>
</reference>
<dbReference type="InterPro" id="IPR002401">
    <property type="entry name" value="Cyt_P450_E_grp-I"/>
</dbReference>
<evidence type="ECO:0000256" key="3">
    <source>
        <dbReference type="ARBA" id="ARBA00004174"/>
    </source>
</evidence>
<keyword evidence="7 14" id="KW-0479">Metal-binding</keyword>
<evidence type="ECO:0000256" key="15">
    <source>
        <dbReference type="RuleBase" id="RU000461"/>
    </source>
</evidence>
<keyword evidence="18" id="KW-1185">Reference proteome</keyword>
<keyword evidence="6 14" id="KW-0349">Heme</keyword>
<dbReference type="PRINTS" id="PR00463">
    <property type="entry name" value="EP450I"/>
</dbReference>
<evidence type="ECO:0000256" key="13">
    <source>
        <dbReference type="ARBA" id="ARBA00023136"/>
    </source>
</evidence>
<dbReference type="AlphaFoldDB" id="A0A9P0GBV5"/>
<dbReference type="GO" id="GO:0005789">
    <property type="term" value="C:endoplasmic reticulum membrane"/>
    <property type="evidence" value="ECO:0007669"/>
    <property type="project" value="UniProtKB-SubCell"/>
</dbReference>
<dbReference type="InterPro" id="IPR050196">
    <property type="entry name" value="Cytochrome_P450_Monoox"/>
</dbReference>
<comment type="similarity">
    <text evidence="5 15">Belongs to the cytochrome P450 family.</text>
</comment>
<dbReference type="Gene3D" id="1.10.630.10">
    <property type="entry name" value="Cytochrome P450"/>
    <property type="match status" value="1"/>
</dbReference>
<dbReference type="PANTHER" id="PTHR24291:SF189">
    <property type="entry name" value="CYTOCHROME P450 4C3-RELATED"/>
    <property type="match status" value="1"/>
</dbReference>
<dbReference type="EMBL" id="OV651834">
    <property type="protein sequence ID" value="CAH1107553.1"/>
    <property type="molecule type" value="Genomic_DNA"/>
</dbReference>
<gene>
    <name evidence="17" type="ORF">PSYICH_LOCUS8192</name>
</gene>
<keyword evidence="11 14" id="KW-0408">Iron</keyword>
<accession>A0A9P0GBV5</accession>
<keyword evidence="9" id="KW-0492">Microsome</keyword>
<organism evidence="17 18">
    <name type="scientific">Psylliodes chrysocephalus</name>
    <dbReference type="NCBI Taxonomy" id="3402493"/>
    <lineage>
        <taxon>Eukaryota</taxon>
        <taxon>Metazoa</taxon>
        <taxon>Ecdysozoa</taxon>
        <taxon>Arthropoda</taxon>
        <taxon>Hexapoda</taxon>
        <taxon>Insecta</taxon>
        <taxon>Pterygota</taxon>
        <taxon>Neoptera</taxon>
        <taxon>Endopterygota</taxon>
        <taxon>Coleoptera</taxon>
        <taxon>Polyphaga</taxon>
        <taxon>Cucujiformia</taxon>
        <taxon>Chrysomeloidea</taxon>
        <taxon>Chrysomelidae</taxon>
        <taxon>Galerucinae</taxon>
        <taxon>Alticini</taxon>
        <taxon>Psylliodes</taxon>
    </lineage>
</organism>
<dbReference type="InterPro" id="IPR017972">
    <property type="entry name" value="Cyt_P450_CS"/>
</dbReference>
<sequence length="527" mass="61389">MVLYHLFYYIFENSIIVRKLFITDNVYSKLHVQQNLWILLFTTLGIWYIKYLWSRRKLYWYSMNIPGPFGLPLIGSAVMFIGKESKILSTLQSIQQQYSGIYKLWMGPDLYFMVSDPKYIEIILNSPRAIEKQFYIYEPFAEILGDGLLTTNAKKWRHHRKTITPSFNQKILESFVDVFADKSKVFAEKISELVGKKDVDWYILVSRCTLDTICETAMGINMNVQEVNECSLGECIEILMELANIRVFNVYYQNPLAWKMSKMKQEFDENNNHFQNVISGIIRKKKEEFNLNQLRDLTYNEDGIKKKNLAFLDLLLENSDLTETELRAEIKTFVGAGTETSAASICAVFTVLGMFPDIQQKLYEEMVDILGLERDVTASDLPKMKYTERVIKETLRLFPVAPAFARTLTGDINLGDKILPSGCSVAFVVAYIHRNPEYWPDPLKFDPDRFLPEEVAKRHPCTYIPFSYGPRNCIGGRYAILNIKTVLATVIRQFKIFSEYKSIEEIELKLQMLLRFKDGYKVWLEDR</sequence>
<dbReference type="GO" id="GO:0004497">
    <property type="term" value="F:monooxygenase activity"/>
    <property type="evidence" value="ECO:0007669"/>
    <property type="project" value="UniProtKB-KW"/>
</dbReference>
<dbReference type="PRINTS" id="PR00385">
    <property type="entry name" value="P450"/>
</dbReference>
<evidence type="ECO:0000256" key="4">
    <source>
        <dbReference type="ARBA" id="ARBA00004406"/>
    </source>
</evidence>
<evidence type="ECO:0000256" key="8">
    <source>
        <dbReference type="ARBA" id="ARBA00022824"/>
    </source>
</evidence>
<evidence type="ECO:0000256" key="9">
    <source>
        <dbReference type="ARBA" id="ARBA00022848"/>
    </source>
</evidence>
<dbReference type="PROSITE" id="PS00086">
    <property type="entry name" value="CYTOCHROME_P450"/>
    <property type="match status" value="1"/>
</dbReference>
<evidence type="ECO:0000313" key="17">
    <source>
        <dbReference type="EMBL" id="CAH1107553.1"/>
    </source>
</evidence>
<feature type="binding site" description="axial binding residue" evidence="14">
    <location>
        <position position="473"/>
    </location>
    <ligand>
        <name>heme</name>
        <dbReference type="ChEBI" id="CHEBI:30413"/>
    </ligand>
    <ligandPart>
        <name>Fe</name>
        <dbReference type="ChEBI" id="CHEBI:18248"/>
    </ligandPart>
</feature>
<dbReference type="CDD" id="cd20628">
    <property type="entry name" value="CYP4"/>
    <property type="match status" value="1"/>
</dbReference>
<evidence type="ECO:0000256" key="12">
    <source>
        <dbReference type="ARBA" id="ARBA00023033"/>
    </source>
</evidence>
<feature type="transmembrane region" description="Helical" evidence="16">
    <location>
        <begin position="65"/>
        <end position="82"/>
    </location>
</feature>
<dbReference type="InterPro" id="IPR001128">
    <property type="entry name" value="Cyt_P450"/>
</dbReference>
<keyword evidence="8" id="KW-0256">Endoplasmic reticulum</keyword>
<comment type="cofactor">
    <cofactor evidence="1 14">
        <name>heme</name>
        <dbReference type="ChEBI" id="CHEBI:30413"/>
    </cofactor>
</comment>